<dbReference type="Pfam" id="PF03807">
    <property type="entry name" value="F420_oxidored"/>
    <property type="match status" value="1"/>
</dbReference>
<evidence type="ECO:0000256" key="4">
    <source>
        <dbReference type="ARBA" id="ARBA00023002"/>
    </source>
</evidence>
<dbReference type="InterPro" id="IPR028939">
    <property type="entry name" value="P5C_Rdtase_cat_N"/>
</dbReference>
<keyword evidence="6" id="KW-0028">Amino-acid biosynthesis</keyword>
<dbReference type="EMBL" id="AYZK01000001">
    <property type="protein sequence ID" value="KRM87772.1"/>
    <property type="molecule type" value="Genomic_DNA"/>
</dbReference>
<dbReference type="InterPro" id="IPR008927">
    <property type="entry name" value="6-PGluconate_DH-like_C_sf"/>
</dbReference>
<evidence type="ECO:0000256" key="6">
    <source>
        <dbReference type="HAMAP-Rule" id="MF_01925"/>
    </source>
</evidence>
<dbReference type="SUPFAM" id="SSF48179">
    <property type="entry name" value="6-phosphogluconate dehydrogenase C-terminal domain-like"/>
    <property type="match status" value="1"/>
</dbReference>
<comment type="similarity">
    <text evidence="1 6">Belongs to the pyrroline-5-carboxylate reductase family.</text>
</comment>
<keyword evidence="12" id="KW-1185">Reference proteome</keyword>
<dbReference type="PANTHER" id="PTHR11645:SF0">
    <property type="entry name" value="PYRROLINE-5-CARBOXYLATE REDUCTASE 3"/>
    <property type="match status" value="1"/>
</dbReference>
<dbReference type="RefSeq" id="WP_056968842.1">
    <property type="nucleotide sequence ID" value="NZ_AYZK01000001.1"/>
</dbReference>
<dbReference type="HAMAP" id="MF_01925">
    <property type="entry name" value="P5C_reductase"/>
    <property type="match status" value="1"/>
</dbReference>
<dbReference type="EC" id="1.5.1.2" evidence="6 7"/>
<keyword evidence="2 6" id="KW-0641">Proline biosynthesis</keyword>
<keyword evidence="4 6" id="KW-0560">Oxidoreductase</keyword>
<accession>A0A0R2CHS4</accession>
<dbReference type="AlphaFoldDB" id="A0A0R2CHS4"/>
<feature type="domain" description="Pyrroline-5-carboxylate reductase dimerisation" evidence="10">
    <location>
        <begin position="162"/>
        <end position="261"/>
    </location>
</feature>
<comment type="pathway">
    <text evidence="6">Amino-acid biosynthesis; L-proline biosynthesis; L-proline from L-glutamate 5-semialdehyde: step 1/1.</text>
</comment>
<name>A0A0R2CHS4_9LACO</name>
<evidence type="ECO:0000313" key="12">
    <source>
        <dbReference type="Proteomes" id="UP000051789"/>
    </source>
</evidence>
<dbReference type="GO" id="GO:0055129">
    <property type="term" value="P:L-proline biosynthetic process"/>
    <property type="evidence" value="ECO:0007669"/>
    <property type="project" value="UniProtKB-UniRule"/>
</dbReference>
<evidence type="ECO:0000313" key="11">
    <source>
        <dbReference type="EMBL" id="KRM87772.1"/>
    </source>
</evidence>
<gene>
    <name evidence="6" type="primary">proC</name>
    <name evidence="11" type="ORF">FD19_GL000047</name>
</gene>
<evidence type="ECO:0000256" key="3">
    <source>
        <dbReference type="ARBA" id="ARBA00022857"/>
    </source>
</evidence>
<dbReference type="GO" id="GO:0004735">
    <property type="term" value="F:pyrroline-5-carboxylate reductase activity"/>
    <property type="evidence" value="ECO:0007669"/>
    <property type="project" value="UniProtKB-UniRule"/>
</dbReference>
<dbReference type="InterPro" id="IPR029036">
    <property type="entry name" value="P5CR_dimer"/>
</dbReference>
<dbReference type="STRING" id="1423810.FD19_GL000047"/>
<feature type="binding site" evidence="8">
    <location>
        <position position="55"/>
    </location>
    <ligand>
        <name>NADPH</name>
        <dbReference type="ChEBI" id="CHEBI:57783"/>
    </ligand>
</feature>
<dbReference type="Gene3D" id="3.40.50.720">
    <property type="entry name" value="NAD(P)-binding Rossmann-like Domain"/>
    <property type="match status" value="1"/>
</dbReference>
<dbReference type="SUPFAM" id="SSF51735">
    <property type="entry name" value="NAD(P)-binding Rossmann-fold domains"/>
    <property type="match status" value="1"/>
</dbReference>
<feature type="binding site" evidence="8">
    <location>
        <begin position="68"/>
        <end position="71"/>
    </location>
    <ligand>
        <name>NADP(+)</name>
        <dbReference type="ChEBI" id="CHEBI:58349"/>
    </ligand>
</feature>
<dbReference type="GO" id="GO:0005737">
    <property type="term" value="C:cytoplasm"/>
    <property type="evidence" value="ECO:0007669"/>
    <property type="project" value="UniProtKB-SubCell"/>
</dbReference>
<dbReference type="NCBIfam" id="TIGR00112">
    <property type="entry name" value="proC"/>
    <property type="match status" value="1"/>
</dbReference>
<evidence type="ECO:0000256" key="8">
    <source>
        <dbReference type="PIRSR" id="PIRSR000193-1"/>
    </source>
</evidence>
<evidence type="ECO:0000256" key="7">
    <source>
        <dbReference type="NCBIfam" id="TIGR00112"/>
    </source>
</evidence>
<reference evidence="11 12" key="1">
    <citation type="journal article" date="2015" name="Genome Announc.">
        <title>Expanding the biotechnology potential of lactobacilli through comparative genomics of 213 strains and associated genera.</title>
        <authorList>
            <person name="Sun Z."/>
            <person name="Harris H.M."/>
            <person name="McCann A."/>
            <person name="Guo C."/>
            <person name="Argimon S."/>
            <person name="Zhang W."/>
            <person name="Yang X."/>
            <person name="Jeffery I.B."/>
            <person name="Cooney J.C."/>
            <person name="Kagawa T.F."/>
            <person name="Liu W."/>
            <person name="Song Y."/>
            <person name="Salvetti E."/>
            <person name="Wrobel A."/>
            <person name="Rasinkangas P."/>
            <person name="Parkhill J."/>
            <person name="Rea M.C."/>
            <person name="O'Sullivan O."/>
            <person name="Ritari J."/>
            <person name="Douillard F.P."/>
            <person name="Paul Ross R."/>
            <person name="Yang R."/>
            <person name="Briner A.E."/>
            <person name="Felis G.E."/>
            <person name="de Vos W.M."/>
            <person name="Barrangou R."/>
            <person name="Klaenhammer T.R."/>
            <person name="Caufield P.W."/>
            <person name="Cui Y."/>
            <person name="Zhang H."/>
            <person name="O'Toole P.W."/>
        </authorList>
    </citation>
    <scope>NUCLEOTIDE SEQUENCE [LARGE SCALE GENOMIC DNA]</scope>
    <source>
        <strain evidence="11 12">DSM 22698</strain>
    </source>
</reference>
<protein>
    <recommendedName>
        <fullName evidence="6 7">Pyrroline-5-carboxylate reductase</fullName>
        <shortName evidence="6">P5C reductase</shortName>
        <shortName evidence="6">P5CR</shortName>
        <ecNumber evidence="6 7">1.5.1.2</ecNumber>
    </recommendedName>
    <alternativeName>
        <fullName evidence="6">PCA reductase</fullName>
    </alternativeName>
</protein>
<proteinExistence type="inferred from homology"/>
<evidence type="ECO:0000256" key="5">
    <source>
        <dbReference type="ARBA" id="ARBA00058118"/>
    </source>
</evidence>
<evidence type="ECO:0000259" key="9">
    <source>
        <dbReference type="Pfam" id="PF03807"/>
    </source>
</evidence>
<comment type="caution">
    <text evidence="11">The sequence shown here is derived from an EMBL/GenBank/DDBJ whole genome shotgun (WGS) entry which is preliminary data.</text>
</comment>
<dbReference type="Proteomes" id="UP000051789">
    <property type="component" value="Unassembled WGS sequence"/>
</dbReference>
<dbReference type="Gene3D" id="1.10.3730.10">
    <property type="entry name" value="ProC C-terminal domain-like"/>
    <property type="match status" value="1"/>
</dbReference>
<comment type="function">
    <text evidence="5 6">Catalyzes the reduction of 1-pyrroline-5-carboxylate (PCA) to L-proline.</text>
</comment>
<feature type="binding site" evidence="8">
    <location>
        <position position="34"/>
    </location>
    <ligand>
        <name>NADP(+)</name>
        <dbReference type="ChEBI" id="CHEBI:58349"/>
    </ligand>
</feature>
<evidence type="ECO:0000259" key="10">
    <source>
        <dbReference type="Pfam" id="PF14748"/>
    </source>
</evidence>
<dbReference type="FunFam" id="1.10.3730.10:FF:000001">
    <property type="entry name" value="Pyrroline-5-carboxylate reductase"/>
    <property type="match status" value="1"/>
</dbReference>
<dbReference type="UniPathway" id="UPA00098">
    <property type="reaction ID" value="UER00361"/>
</dbReference>
<evidence type="ECO:0000256" key="1">
    <source>
        <dbReference type="ARBA" id="ARBA00005525"/>
    </source>
</evidence>
<feature type="binding site" evidence="8">
    <location>
        <begin position="6"/>
        <end position="11"/>
    </location>
    <ligand>
        <name>NADP(+)</name>
        <dbReference type="ChEBI" id="CHEBI:58349"/>
    </ligand>
</feature>
<feature type="domain" description="Pyrroline-5-carboxylate reductase catalytic N-terminal" evidence="9">
    <location>
        <begin position="2"/>
        <end position="96"/>
    </location>
</feature>
<organism evidence="11 12">
    <name type="scientific">Lacticaseibacillus thailandensis DSM 22698 = JCM 13996</name>
    <dbReference type="NCBI Taxonomy" id="1423810"/>
    <lineage>
        <taxon>Bacteria</taxon>
        <taxon>Bacillati</taxon>
        <taxon>Bacillota</taxon>
        <taxon>Bacilli</taxon>
        <taxon>Lactobacillales</taxon>
        <taxon>Lactobacillaceae</taxon>
        <taxon>Lacticaseibacillus</taxon>
    </lineage>
</organism>
<dbReference type="Pfam" id="PF14748">
    <property type="entry name" value="P5CR_dimer"/>
    <property type="match status" value="1"/>
</dbReference>
<dbReference type="InterPro" id="IPR000304">
    <property type="entry name" value="Pyrroline-COOH_reductase"/>
</dbReference>
<evidence type="ECO:0000256" key="2">
    <source>
        <dbReference type="ARBA" id="ARBA00022650"/>
    </source>
</evidence>
<sequence>MQIGFIGVGNMARAIIDGLLATKAVAGTDLHVHSGHLEHYQAYADKIGAHIAPDNATVVADSDVVFLAVKPQITPDVLTEISGTFASRPAYLVSMVSGFDLAALGAHLTASQPILRIMPNLNVAIAAGMTAYAPNAAASVDDQTKAVIGLLAQIGGTVALPEADFATFVGLAGSSPAFVYQFIDAMASVGVKYGLSKKVAVQIAAQAVAGSAQLVLNRDASPADLADAVASPGGTTIRGMLAMQAAGFQNAVVAGLDATIAMDKGE</sequence>
<comment type="subcellular location">
    <subcellularLocation>
        <location evidence="6">Cytoplasm</location>
    </subcellularLocation>
</comment>
<comment type="catalytic activity">
    <reaction evidence="6">
        <text>L-proline + NADP(+) = (S)-1-pyrroline-5-carboxylate + NADPH + 2 H(+)</text>
        <dbReference type="Rhea" id="RHEA:14109"/>
        <dbReference type="ChEBI" id="CHEBI:15378"/>
        <dbReference type="ChEBI" id="CHEBI:17388"/>
        <dbReference type="ChEBI" id="CHEBI:57783"/>
        <dbReference type="ChEBI" id="CHEBI:58349"/>
        <dbReference type="ChEBI" id="CHEBI:60039"/>
        <dbReference type="EC" id="1.5.1.2"/>
    </reaction>
</comment>
<dbReference type="PIRSF" id="PIRSF000193">
    <property type="entry name" value="Pyrrol-5-carb_rd"/>
    <property type="match status" value="1"/>
</dbReference>
<keyword evidence="6" id="KW-0963">Cytoplasm</keyword>
<dbReference type="PATRIC" id="fig|1423810.4.peg.47"/>
<keyword evidence="3 6" id="KW-0521">NADP</keyword>
<comment type="catalytic activity">
    <reaction evidence="6">
        <text>L-proline + NAD(+) = (S)-1-pyrroline-5-carboxylate + NADH + 2 H(+)</text>
        <dbReference type="Rhea" id="RHEA:14105"/>
        <dbReference type="ChEBI" id="CHEBI:15378"/>
        <dbReference type="ChEBI" id="CHEBI:17388"/>
        <dbReference type="ChEBI" id="CHEBI:57540"/>
        <dbReference type="ChEBI" id="CHEBI:57945"/>
        <dbReference type="ChEBI" id="CHEBI:60039"/>
        <dbReference type="EC" id="1.5.1.2"/>
    </reaction>
</comment>
<dbReference type="InterPro" id="IPR036291">
    <property type="entry name" value="NAD(P)-bd_dom_sf"/>
</dbReference>
<dbReference type="PANTHER" id="PTHR11645">
    <property type="entry name" value="PYRROLINE-5-CARBOXYLATE REDUCTASE"/>
    <property type="match status" value="1"/>
</dbReference>